<feature type="signal peptide" evidence="6">
    <location>
        <begin position="1"/>
        <end position="17"/>
    </location>
</feature>
<protein>
    <submittedName>
        <fullName evidence="7">Uncharacterized protein</fullName>
    </submittedName>
</protein>
<dbReference type="Pfam" id="PF00504">
    <property type="entry name" value="Chloroa_b-bind"/>
    <property type="match status" value="1"/>
</dbReference>
<evidence type="ECO:0000256" key="1">
    <source>
        <dbReference type="ARBA" id="ARBA00004229"/>
    </source>
</evidence>
<feature type="binding site" evidence="5">
    <location>
        <position position="172"/>
    </location>
    <ligand>
        <name>chlorophyll a</name>
        <dbReference type="ChEBI" id="CHEBI:58416"/>
        <label>1</label>
    </ligand>
</feature>
<dbReference type="GO" id="GO:0009507">
    <property type="term" value="C:chloroplast"/>
    <property type="evidence" value="ECO:0007669"/>
    <property type="project" value="UniProtKB-SubCell"/>
</dbReference>
<accession>A0A7S0NWH7</accession>
<feature type="binding site" description="axial binding residue" evidence="5">
    <location>
        <position position="139"/>
    </location>
    <ligand>
        <name>chlorophyll b</name>
        <dbReference type="ChEBI" id="CHEBI:61721"/>
        <label>1</label>
    </ligand>
    <ligandPart>
        <name>Mg</name>
        <dbReference type="ChEBI" id="CHEBI:25107"/>
    </ligandPart>
</feature>
<evidence type="ECO:0000313" key="7">
    <source>
        <dbReference type="EMBL" id="CAD8538198.1"/>
    </source>
</evidence>
<evidence type="ECO:0000256" key="4">
    <source>
        <dbReference type="ARBA" id="ARBA00022640"/>
    </source>
</evidence>
<dbReference type="Gene3D" id="1.10.3460.10">
    <property type="entry name" value="Chlorophyll a/b binding protein domain"/>
    <property type="match status" value="1"/>
</dbReference>
<feature type="binding site" evidence="5">
    <location>
        <position position="184"/>
    </location>
    <ligand>
        <name>chlorophyll a</name>
        <dbReference type="ChEBI" id="CHEBI:58416"/>
        <label>1</label>
    </ligand>
</feature>
<keyword evidence="3" id="KW-0602">Photosynthesis</keyword>
<dbReference type="GO" id="GO:0009765">
    <property type="term" value="P:photosynthesis, light harvesting"/>
    <property type="evidence" value="ECO:0007669"/>
    <property type="project" value="InterPro"/>
</dbReference>
<evidence type="ECO:0000256" key="3">
    <source>
        <dbReference type="ARBA" id="ARBA00022531"/>
    </source>
</evidence>
<feature type="binding site" evidence="5">
    <location>
        <position position="71"/>
    </location>
    <ligand>
        <name>chlorophyll a</name>
        <dbReference type="ChEBI" id="CHEBI:58416"/>
        <label>1</label>
    </ligand>
</feature>
<feature type="binding site" evidence="5">
    <location>
        <position position="74"/>
    </location>
    <ligand>
        <name>chlorophyll a</name>
        <dbReference type="ChEBI" id="CHEBI:58416"/>
        <label>1</label>
    </ligand>
</feature>
<dbReference type="EMBL" id="HBER01026750">
    <property type="protein sequence ID" value="CAD8538198.1"/>
    <property type="molecule type" value="Transcribed_RNA"/>
</dbReference>
<keyword evidence="6" id="KW-0732">Signal</keyword>
<dbReference type="InterPro" id="IPR022796">
    <property type="entry name" value="Chloroa_b-bind"/>
</dbReference>
<evidence type="ECO:0000256" key="6">
    <source>
        <dbReference type="SAM" id="SignalP"/>
    </source>
</evidence>
<organism evidence="7">
    <name type="scientific">Calcidiscus leptoporus</name>
    <dbReference type="NCBI Taxonomy" id="127549"/>
    <lineage>
        <taxon>Eukaryota</taxon>
        <taxon>Haptista</taxon>
        <taxon>Haptophyta</taxon>
        <taxon>Prymnesiophyceae</taxon>
        <taxon>Coccolithales</taxon>
        <taxon>Calcidiscaceae</taxon>
        <taxon>Calcidiscus</taxon>
    </lineage>
</organism>
<feature type="chain" id="PRO_5030807038" evidence="6">
    <location>
        <begin position="18"/>
        <end position="202"/>
    </location>
</feature>
<gene>
    <name evidence="7" type="ORF">CLEP1334_LOCUS13480</name>
</gene>
<dbReference type="PANTHER" id="PTHR21649">
    <property type="entry name" value="CHLOROPHYLL A/B BINDING PROTEIN"/>
    <property type="match status" value="1"/>
</dbReference>
<evidence type="ECO:0000256" key="5">
    <source>
        <dbReference type="PIRSR" id="PIRSR601344-1"/>
    </source>
</evidence>
<feature type="binding site" evidence="5">
    <location>
        <position position="167"/>
    </location>
    <ligand>
        <name>chlorophyll a</name>
        <dbReference type="ChEBI" id="CHEBI:58416"/>
        <label>1</label>
    </ligand>
</feature>
<dbReference type="InterPro" id="IPR001344">
    <property type="entry name" value="Chloro_AB-bd_pln"/>
</dbReference>
<feature type="binding site" evidence="5">
    <location>
        <position position="170"/>
    </location>
    <ligand>
        <name>chlorophyll a</name>
        <dbReference type="ChEBI" id="CHEBI:58416"/>
        <label>1</label>
    </ligand>
</feature>
<keyword evidence="5" id="KW-0157">Chromophore</keyword>
<feature type="binding site" description="axial binding residue" evidence="5">
    <location>
        <position position="76"/>
    </location>
    <ligand>
        <name>chlorophyll b</name>
        <dbReference type="ChEBI" id="CHEBI:61721"/>
        <label>1</label>
    </ligand>
    <ligandPart>
        <name>Mg</name>
        <dbReference type="ChEBI" id="CHEBI:25107"/>
    </ligandPart>
</feature>
<keyword evidence="4" id="KW-0934">Plastid</keyword>
<name>A0A7S0NWH7_9EUKA</name>
<comment type="subcellular location">
    <subcellularLocation>
        <location evidence="1">Plastid</location>
        <location evidence="1">Chloroplast</location>
    </subcellularLocation>
</comment>
<proteinExistence type="predicted"/>
<sequence>MAVGCAVMFTMGGAVSAFQTMIPTRVPSAVRSGAASMAVEDMMGKYSVKGTVFDPLGLADKYDLNWLREAELKHGRVCMLAFAGFIANDAGLKFPGKVFEGVSSIEAHDAMVKSGHMWALLIFVGICESLHMSVVVPKLDGDWGDYEPGNYGLDPFKLDSPARRESELKNGRLAMLAFSGMIHQTFVTGKPIFSSLQDIFSS</sequence>
<reference evidence="7" key="1">
    <citation type="submission" date="2021-01" db="EMBL/GenBank/DDBJ databases">
        <authorList>
            <person name="Corre E."/>
            <person name="Pelletier E."/>
            <person name="Niang G."/>
            <person name="Scheremetjew M."/>
            <person name="Finn R."/>
            <person name="Kale V."/>
            <person name="Holt S."/>
            <person name="Cochrane G."/>
            <person name="Meng A."/>
            <person name="Brown T."/>
            <person name="Cohen L."/>
        </authorList>
    </citation>
    <scope>NUCLEOTIDE SEQUENCE</scope>
    <source>
        <strain evidence="7">RCC1130</strain>
    </source>
</reference>
<dbReference type="GO" id="GO:0016168">
    <property type="term" value="F:chlorophyll binding"/>
    <property type="evidence" value="ECO:0007669"/>
    <property type="project" value="UniProtKB-KW"/>
</dbReference>
<evidence type="ECO:0000256" key="2">
    <source>
        <dbReference type="ARBA" id="ARBA00022528"/>
    </source>
</evidence>
<keyword evidence="5" id="KW-0148">Chlorophyll</keyword>
<dbReference type="SUPFAM" id="SSF103511">
    <property type="entry name" value="Chlorophyll a-b binding protein"/>
    <property type="match status" value="1"/>
</dbReference>
<keyword evidence="2" id="KW-0150">Chloroplast</keyword>
<dbReference type="GO" id="GO:0016020">
    <property type="term" value="C:membrane"/>
    <property type="evidence" value="ECO:0007669"/>
    <property type="project" value="InterPro"/>
</dbReference>
<dbReference type="AlphaFoldDB" id="A0A7S0NWH7"/>